<protein>
    <submittedName>
        <fullName evidence="4">GNAT family N-acetyltransferase</fullName>
    </submittedName>
</protein>
<name>A0A2W2C3W2_9ACTN</name>
<organism evidence="4 5">
    <name type="scientific">Jiangella anatolica</name>
    <dbReference type="NCBI Taxonomy" id="2670374"/>
    <lineage>
        <taxon>Bacteria</taxon>
        <taxon>Bacillati</taxon>
        <taxon>Actinomycetota</taxon>
        <taxon>Actinomycetes</taxon>
        <taxon>Jiangellales</taxon>
        <taxon>Jiangellaceae</taxon>
        <taxon>Jiangella</taxon>
    </lineage>
</organism>
<dbReference type="SUPFAM" id="SSF55729">
    <property type="entry name" value="Acyl-CoA N-acyltransferases (Nat)"/>
    <property type="match status" value="1"/>
</dbReference>
<reference evidence="4 5" key="1">
    <citation type="submission" date="2018-01" db="EMBL/GenBank/DDBJ databases">
        <title>Draft genome sequence of Jiangella sp. GTF31.</title>
        <authorList>
            <person name="Sahin N."/>
            <person name="Ay H."/>
            <person name="Saygin H."/>
        </authorList>
    </citation>
    <scope>NUCLEOTIDE SEQUENCE [LARGE SCALE GENOMIC DNA]</scope>
    <source>
        <strain evidence="4 5">GTF31</strain>
    </source>
</reference>
<keyword evidence="1 4" id="KW-0808">Transferase</keyword>
<dbReference type="RefSeq" id="WP_111257571.1">
    <property type="nucleotide sequence ID" value="NZ_POTW01000088.1"/>
</dbReference>
<dbReference type="Proteomes" id="UP000248764">
    <property type="component" value="Unassembled WGS sequence"/>
</dbReference>
<dbReference type="PROSITE" id="PS51186">
    <property type="entry name" value="GNAT"/>
    <property type="match status" value="1"/>
</dbReference>
<comment type="caution">
    <text evidence="4">The sequence shown here is derived from an EMBL/GenBank/DDBJ whole genome shotgun (WGS) entry which is preliminary data.</text>
</comment>
<dbReference type="PANTHER" id="PTHR43072">
    <property type="entry name" value="N-ACETYLTRANSFERASE"/>
    <property type="match status" value="1"/>
</dbReference>
<dbReference type="Pfam" id="PF00583">
    <property type="entry name" value="Acetyltransf_1"/>
    <property type="match status" value="1"/>
</dbReference>
<dbReference type="InterPro" id="IPR000182">
    <property type="entry name" value="GNAT_dom"/>
</dbReference>
<dbReference type="GO" id="GO:0016747">
    <property type="term" value="F:acyltransferase activity, transferring groups other than amino-acyl groups"/>
    <property type="evidence" value="ECO:0007669"/>
    <property type="project" value="InterPro"/>
</dbReference>
<evidence type="ECO:0000256" key="2">
    <source>
        <dbReference type="ARBA" id="ARBA00023315"/>
    </source>
</evidence>
<evidence type="ECO:0000313" key="5">
    <source>
        <dbReference type="Proteomes" id="UP000248764"/>
    </source>
</evidence>
<sequence>MVLYSEHAPATIRPAAPADLPAVAAIFAHYVETSVVTFEETPPTVADWADKHAGLTARGLPFLVADTGDDDGDTTVAGYAYAAPWRPKPAYRHTAENTVYLSPAHTGRGLGRSLMSALLDACRAAGVHQLVAVVVDEGEGSGPNPSLALHRSLGFADAGRLRAVGHKHGRWLDTVLLQRDVFLR</sequence>
<evidence type="ECO:0000256" key="1">
    <source>
        <dbReference type="ARBA" id="ARBA00022679"/>
    </source>
</evidence>
<evidence type="ECO:0000259" key="3">
    <source>
        <dbReference type="PROSITE" id="PS51186"/>
    </source>
</evidence>
<keyword evidence="5" id="KW-1185">Reference proteome</keyword>
<dbReference type="AlphaFoldDB" id="A0A2W2C3W2"/>
<keyword evidence="2" id="KW-0012">Acyltransferase</keyword>
<dbReference type="CDD" id="cd04301">
    <property type="entry name" value="NAT_SF"/>
    <property type="match status" value="1"/>
</dbReference>
<feature type="domain" description="N-acetyltransferase" evidence="3">
    <location>
        <begin position="10"/>
        <end position="178"/>
    </location>
</feature>
<evidence type="ECO:0000313" key="4">
    <source>
        <dbReference type="EMBL" id="PZF80436.1"/>
    </source>
</evidence>
<gene>
    <name evidence="4" type="ORF">C1I92_26150</name>
</gene>
<dbReference type="InterPro" id="IPR016181">
    <property type="entry name" value="Acyl_CoA_acyltransferase"/>
</dbReference>
<accession>A0A2W2C3W2</accession>
<dbReference type="PANTHER" id="PTHR43072:SF23">
    <property type="entry name" value="UPF0039 PROTEIN C11D3.02C"/>
    <property type="match status" value="1"/>
</dbReference>
<proteinExistence type="predicted"/>
<dbReference type="EMBL" id="POTW01000088">
    <property type="protein sequence ID" value="PZF80436.1"/>
    <property type="molecule type" value="Genomic_DNA"/>
</dbReference>
<dbReference type="Gene3D" id="3.40.630.30">
    <property type="match status" value="1"/>
</dbReference>